<sequence>MLLKLYLTLAAVSFINTEMVVPGIERTLSEGVTSMGYKVVYGDEDLDVINEVVSDSEKLETFKKNTELNKHLPPLPSIDVKCLMSVDRYCSKDMGEMKSILIQALKDDCAKCSQKQKERAGKIVAAMMAHDPVAWKQFLTRSALEILPKKTPPKEVKHIFKQVGEPEYIENSKHRYTTPGVKTISVKGQRDDQNYTNRLIYNDGNLMVLNEVVLNKECLAEWNDDIDQNKFIPPIGVKQIKCLMSVDRHCTKSMAHVKGILIKALKDGCEKCSIKENESVGKIVASMWAYDTNTWKMFLTKYNGMDIIQRIFG</sequence>
<dbReference type="Proteomes" id="UP000789524">
    <property type="component" value="Unassembled WGS sequence"/>
</dbReference>
<dbReference type="Pfam" id="PF03392">
    <property type="entry name" value="OS-D"/>
    <property type="match status" value="2"/>
</dbReference>
<dbReference type="InterPro" id="IPR005055">
    <property type="entry name" value="A10/PebIII"/>
</dbReference>
<comment type="caution">
    <text evidence="2">The sequence shown here is derived from an EMBL/GenBank/DDBJ whole genome shotgun (WGS) entry which is preliminary data.</text>
</comment>
<organism evidence="2 3">
    <name type="scientific">Danaus chrysippus</name>
    <name type="common">African queen</name>
    <dbReference type="NCBI Taxonomy" id="151541"/>
    <lineage>
        <taxon>Eukaryota</taxon>
        <taxon>Metazoa</taxon>
        <taxon>Ecdysozoa</taxon>
        <taxon>Arthropoda</taxon>
        <taxon>Hexapoda</taxon>
        <taxon>Insecta</taxon>
        <taxon>Pterygota</taxon>
        <taxon>Neoptera</taxon>
        <taxon>Endopterygota</taxon>
        <taxon>Lepidoptera</taxon>
        <taxon>Glossata</taxon>
        <taxon>Ditrysia</taxon>
        <taxon>Papilionoidea</taxon>
        <taxon>Nymphalidae</taxon>
        <taxon>Danainae</taxon>
        <taxon>Danaini</taxon>
        <taxon>Danaina</taxon>
        <taxon>Danaus</taxon>
        <taxon>Anosia</taxon>
    </lineage>
</organism>
<keyword evidence="1" id="KW-0732">Signal</keyword>
<dbReference type="InterPro" id="IPR036682">
    <property type="entry name" value="OS_D_A10/PebIII_sf"/>
</dbReference>
<dbReference type="OrthoDB" id="7458998at2759"/>
<dbReference type="PANTHER" id="PTHR11257:SF13">
    <property type="entry name" value="GEO07322P1"/>
    <property type="match status" value="1"/>
</dbReference>
<accession>A0A8J2QIZ7</accession>
<protein>
    <submittedName>
        <fullName evidence="2">(African queen) hypothetical protein</fullName>
    </submittedName>
</protein>
<dbReference type="SUPFAM" id="SSF100910">
    <property type="entry name" value="Chemosensory protein Csp2"/>
    <property type="match status" value="2"/>
</dbReference>
<dbReference type="PANTHER" id="PTHR11257">
    <property type="entry name" value="CHEMOSENSORY PROTEIN-RELATED"/>
    <property type="match status" value="1"/>
</dbReference>
<gene>
    <name evidence="2" type="ORF">DCHRY22_LOCUS5053</name>
</gene>
<feature type="chain" id="PRO_5035312911" evidence="1">
    <location>
        <begin position="18"/>
        <end position="313"/>
    </location>
</feature>
<evidence type="ECO:0000313" key="3">
    <source>
        <dbReference type="Proteomes" id="UP000789524"/>
    </source>
</evidence>
<name>A0A8J2QIZ7_9NEOP</name>
<keyword evidence="3" id="KW-1185">Reference proteome</keyword>
<proteinExistence type="predicted"/>
<dbReference type="Gene3D" id="1.10.2080.10">
    <property type="entry name" value="Insect odorant-binding protein A10/Ejaculatory bulb-specific protein 3"/>
    <property type="match status" value="2"/>
</dbReference>
<evidence type="ECO:0000313" key="2">
    <source>
        <dbReference type="EMBL" id="CAG9563992.1"/>
    </source>
</evidence>
<dbReference type="EMBL" id="CAKASE010000050">
    <property type="protein sequence ID" value="CAG9563992.1"/>
    <property type="molecule type" value="Genomic_DNA"/>
</dbReference>
<reference evidence="2" key="1">
    <citation type="submission" date="2021-09" db="EMBL/GenBank/DDBJ databases">
        <authorList>
            <person name="Martin H S."/>
        </authorList>
    </citation>
    <scope>NUCLEOTIDE SEQUENCE</scope>
</reference>
<feature type="signal peptide" evidence="1">
    <location>
        <begin position="1"/>
        <end position="17"/>
    </location>
</feature>
<dbReference type="AlphaFoldDB" id="A0A8J2QIZ7"/>
<evidence type="ECO:0000256" key="1">
    <source>
        <dbReference type="SAM" id="SignalP"/>
    </source>
</evidence>